<accession>A0A0A6D4L6</accession>
<dbReference type="OrthoDB" id="7017607at2"/>
<reference evidence="2 3" key="1">
    <citation type="submission" date="2014-10" db="EMBL/GenBank/DDBJ databases">
        <title>Draft genome sequence of Pseudomonas chlororaphis EA105.</title>
        <authorList>
            <person name="McCully L.M."/>
            <person name="Bitzer A.S."/>
            <person name="Spence C."/>
            <person name="Bais H."/>
            <person name="Silby M.W."/>
        </authorList>
    </citation>
    <scope>NUCLEOTIDE SEQUENCE [LARGE SCALE GENOMIC DNA]</scope>
    <source>
        <strain evidence="2 3">EA105</strain>
    </source>
</reference>
<evidence type="ECO:0000313" key="3">
    <source>
        <dbReference type="Proteomes" id="UP000030564"/>
    </source>
</evidence>
<proteinExistence type="predicted"/>
<feature type="region of interest" description="Disordered" evidence="1">
    <location>
        <begin position="57"/>
        <end position="77"/>
    </location>
</feature>
<dbReference type="Proteomes" id="UP000030564">
    <property type="component" value="Unassembled WGS sequence"/>
</dbReference>
<name>A0A0A6D4L6_9PSED</name>
<evidence type="ECO:0000313" key="2">
    <source>
        <dbReference type="EMBL" id="KHA70075.1"/>
    </source>
</evidence>
<dbReference type="AlphaFoldDB" id="A0A0A6D4L6"/>
<evidence type="ECO:0000256" key="1">
    <source>
        <dbReference type="SAM" id="MobiDB-lite"/>
    </source>
</evidence>
<organism evidence="2 3">
    <name type="scientific">Pseudomonas chlororaphis</name>
    <dbReference type="NCBI Taxonomy" id="587753"/>
    <lineage>
        <taxon>Bacteria</taxon>
        <taxon>Pseudomonadati</taxon>
        <taxon>Pseudomonadota</taxon>
        <taxon>Gammaproteobacteria</taxon>
        <taxon>Pseudomonadales</taxon>
        <taxon>Pseudomonadaceae</taxon>
        <taxon>Pseudomonas</taxon>
    </lineage>
</organism>
<sequence>MTLTRYRYNGPPSGVSLRLDQHAETLDRQLHPGEPVELPADHDYTRVLLALNHLQLLPTHTRPAGKTPKPQPPAKDE</sequence>
<comment type="caution">
    <text evidence="2">The sequence shown here is derived from an EMBL/GenBank/DDBJ whole genome shotgun (WGS) entry which is preliminary data.</text>
</comment>
<protein>
    <submittedName>
        <fullName evidence="2">Uncharacterized protein</fullName>
    </submittedName>
</protein>
<gene>
    <name evidence="2" type="ORF">NZ35_27595</name>
</gene>
<dbReference type="PATRIC" id="fig|587753.9.peg.4880"/>
<dbReference type="EMBL" id="JSFK01000048">
    <property type="protein sequence ID" value="KHA70075.1"/>
    <property type="molecule type" value="Genomic_DNA"/>
</dbReference>